<dbReference type="EMBL" id="CP111022">
    <property type="protein sequence ID" value="WAR19108.1"/>
    <property type="molecule type" value="Genomic_DNA"/>
</dbReference>
<name>A0ABY7FAB6_MYAAR</name>
<sequence length="158" mass="17640">MFILVKYGNNETLLCNPSCTIVNLLTSIKRRSGFGQTDLVVDIADETGLVKELDTHKSEHASNHLESHATYVLVSKEIQREDSLDARATPLPPQFSYKPLLDKFEDYFPNFSIRSAEVQKPLKSRSRVGKSPSPAGRYTTTRQGGKKTPSGKVTSKRK</sequence>
<accession>A0ABY7FAB6</accession>
<reference evidence="2" key="1">
    <citation type="submission" date="2022-11" db="EMBL/GenBank/DDBJ databases">
        <title>Centuries of genome instability and evolution in soft-shell clam transmissible cancer (bioRxiv).</title>
        <authorList>
            <person name="Hart S.F.M."/>
            <person name="Yonemitsu M.A."/>
            <person name="Giersch R.M."/>
            <person name="Beal B.F."/>
            <person name="Arriagada G."/>
            <person name="Davis B.W."/>
            <person name="Ostrander E.A."/>
            <person name="Goff S.P."/>
            <person name="Metzger M.J."/>
        </authorList>
    </citation>
    <scope>NUCLEOTIDE SEQUENCE</scope>
    <source>
        <strain evidence="2">MELC-2E11</strain>
        <tissue evidence="2">Siphon/mantle</tissue>
    </source>
</reference>
<evidence type="ECO:0000256" key="1">
    <source>
        <dbReference type="SAM" id="MobiDB-lite"/>
    </source>
</evidence>
<dbReference type="PANTHER" id="PTHR33887">
    <property type="entry name" value="PB1 DOMAIN-CONTAINING PROTEIN"/>
    <property type="match status" value="1"/>
</dbReference>
<protein>
    <submittedName>
        <fullName evidence="2">CX065-like protein</fullName>
    </submittedName>
</protein>
<keyword evidence="3" id="KW-1185">Reference proteome</keyword>
<dbReference type="Pfam" id="PF15874">
    <property type="entry name" value="Il2rg"/>
    <property type="match status" value="1"/>
</dbReference>
<proteinExistence type="predicted"/>
<dbReference type="PANTHER" id="PTHR33887:SF5">
    <property type="entry name" value="PB1 DOMAIN-CONTAINING PROTEIN"/>
    <property type="match status" value="1"/>
</dbReference>
<dbReference type="Proteomes" id="UP001164746">
    <property type="component" value="Chromosome 11"/>
</dbReference>
<gene>
    <name evidence="2" type="ORF">MAR_000946</name>
</gene>
<evidence type="ECO:0000313" key="2">
    <source>
        <dbReference type="EMBL" id="WAR19108.1"/>
    </source>
</evidence>
<dbReference type="InterPro" id="IPR039471">
    <property type="entry name" value="CXorf65-like"/>
</dbReference>
<feature type="region of interest" description="Disordered" evidence="1">
    <location>
        <begin position="119"/>
        <end position="158"/>
    </location>
</feature>
<organism evidence="2 3">
    <name type="scientific">Mya arenaria</name>
    <name type="common">Soft-shell clam</name>
    <dbReference type="NCBI Taxonomy" id="6604"/>
    <lineage>
        <taxon>Eukaryota</taxon>
        <taxon>Metazoa</taxon>
        <taxon>Spiralia</taxon>
        <taxon>Lophotrochozoa</taxon>
        <taxon>Mollusca</taxon>
        <taxon>Bivalvia</taxon>
        <taxon>Autobranchia</taxon>
        <taxon>Heteroconchia</taxon>
        <taxon>Euheterodonta</taxon>
        <taxon>Imparidentia</taxon>
        <taxon>Neoheterodontei</taxon>
        <taxon>Myida</taxon>
        <taxon>Myoidea</taxon>
        <taxon>Myidae</taxon>
        <taxon>Mya</taxon>
    </lineage>
</organism>
<evidence type="ECO:0000313" key="3">
    <source>
        <dbReference type="Proteomes" id="UP001164746"/>
    </source>
</evidence>